<dbReference type="AlphaFoldDB" id="A0A0P8M1A2"/>
<accession>A0A0P8M1A2</accession>
<comment type="caution">
    <text evidence="2">The sequence shown here is derived from an EMBL/GenBank/DDBJ whole genome shotgun (WGS) entry which is preliminary data.</text>
</comment>
<dbReference type="Pfam" id="PF04965">
    <property type="entry name" value="GPW_gp25"/>
    <property type="match status" value="1"/>
</dbReference>
<dbReference type="SUPFAM" id="SSF160719">
    <property type="entry name" value="gpW/gp25-like"/>
    <property type="match status" value="1"/>
</dbReference>
<protein>
    <submittedName>
        <fullName evidence="2">Baseplate assembly protein</fullName>
    </submittedName>
</protein>
<reference evidence="2" key="3">
    <citation type="journal article" date="2018" name="Genome Biol.">
        <title>SKESA: strategic k-mer extension for scrupulous assemblies.</title>
        <authorList>
            <person name="Souvorov A."/>
            <person name="Agarwala R."/>
            <person name="Lipman D.J."/>
        </authorList>
    </citation>
    <scope>NUCLEOTIDE SEQUENCE</scope>
    <source>
        <strain evidence="2">O50</strain>
    </source>
</reference>
<dbReference type="EMBL" id="DACSXJ010000001">
    <property type="protein sequence ID" value="HAT3895997.1"/>
    <property type="molecule type" value="Genomic_DNA"/>
</dbReference>
<reference evidence="4" key="1">
    <citation type="submission" date="2015-09" db="EMBL/GenBank/DDBJ databases">
        <title>Prevalence of NDMs in South Africa.</title>
        <authorList>
            <person name="Osei Sekyere J."/>
            <person name="Govinden U."/>
            <person name="Essack S."/>
            <person name="Haldorsen B."/>
            <person name="Samuelsen O."/>
            <person name="Aasnaes B."/>
            <person name="Sundsfjord A."/>
        </authorList>
    </citation>
    <scope>NUCLEOTIDE SEQUENCE [LARGE SCALE GENOMIC DNA]</scope>
    <source>
        <strain evidence="4">ST62:944112508</strain>
    </source>
</reference>
<evidence type="ECO:0000259" key="1">
    <source>
        <dbReference type="Pfam" id="PF04965"/>
    </source>
</evidence>
<evidence type="ECO:0000313" key="3">
    <source>
        <dbReference type="EMBL" id="KPR55868.1"/>
    </source>
</evidence>
<organism evidence="2">
    <name type="scientific">Citrobacter freundii</name>
    <dbReference type="NCBI Taxonomy" id="546"/>
    <lineage>
        <taxon>Bacteria</taxon>
        <taxon>Pseudomonadati</taxon>
        <taxon>Pseudomonadota</taxon>
        <taxon>Gammaproteobacteria</taxon>
        <taxon>Enterobacterales</taxon>
        <taxon>Enterobacteriaceae</taxon>
        <taxon>Citrobacter</taxon>
        <taxon>Citrobacter freundii complex</taxon>
    </lineage>
</organism>
<reference evidence="2" key="4">
    <citation type="submission" date="2020-09" db="EMBL/GenBank/DDBJ databases">
        <authorList>
            <consortium name="NCBI Pathogen Detection Project"/>
        </authorList>
    </citation>
    <scope>NUCLEOTIDE SEQUENCE</scope>
    <source>
        <strain evidence="2">O50</strain>
    </source>
</reference>
<evidence type="ECO:0000313" key="2">
    <source>
        <dbReference type="EMBL" id="HAT3895997.1"/>
    </source>
</evidence>
<dbReference type="RefSeq" id="WP_057063491.1">
    <property type="nucleotide sequence ID" value="NZ_CP151202.1"/>
</dbReference>
<name>A0A0P8M1A2_CITFR</name>
<reference evidence="3 4" key="2">
    <citation type="journal article" date="2017" name="PLoS ONE">
        <title>Genomic and phenotypic characterisation of fluoroquinolone resistance mechanisms in Enterobacteriaceae in Durban, South Africa.</title>
        <authorList>
            <person name="Osei Sekyere J."/>
            <person name="Amoako D.G."/>
        </authorList>
    </citation>
    <scope>NUCLEOTIDE SEQUENCE [LARGE SCALE GENOMIC DNA]</scope>
    <source>
        <strain evidence="3 4">ST62:944112508</strain>
    </source>
</reference>
<feature type="domain" description="IraD/Gp25-like" evidence="1">
    <location>
        <begin position="19"/>
        <end position="90"/>
    </location>
</feature>
<dbReference type="Proteomes" id="UP000050520">
    <property type="component" value="Unassembled WGS sequence"/>
</dbReference>
<dbReference type="EMBL" id="LJEB01000035">
    <property type="protein sequence ID" value="KPR55868.1"/>
    <property type="molecule type" value="Genomic_DNA"/>
</dbReference>
<gene>
    <name evidence="3" type="ORF">AN672_09250</name>
    <name evidence="2" type="ORF">I9Y29_000378</name>
</gene>
<dbReference type="Proteomes" id="UP000855471">
    <property type="component" value="Unassembled WGS sequence"/>
</dbReference>
<evidence type="ECO:0000313" key="4">
    <source>
        <dbReference type="Proteomes" id="UP000050520"/>
    </source>
</evidence>
<dbReference type="InterPro" id="IPR007048">
    <property type="entry name" value="IraD/Gp25-like"/>
</dbReference>
<sequence length="122" mass="13087">MTVRYAGMNPDGTGTLTDAAHVWQSASDILNTPIGSRVMRRDYGSLVPDLIDGPQNDVTRMQLMSAVVIALATWEPRITLSIVDVRYSQSGAVEAGLSGALTESMEQQTTTLTLRKSSNGNS</sequence>
<dbReference type="Gene3D" id="3.10.450.40">
    <property type="match status" value="1"/>
</dbReference>
<proteinExistence type="predicted"/>